<dbReference type="InterPro" id="IPR001482">
    <property type="entry name" value="T2SS/T4SS_dom"/>
</dbReference>
<feature type="compositionally biased region" description="Basic and acidic residues" evidence="2">
    <location>
        <begin position="165"/>
        <end position="183"/>
    </location>
</feature>
<keyword evidence="5" id="KW-1185">Reference proteome</keyword>
<feature type="domain" description="Bacterial type II secretion system protein E" evidence="3">
    <location>
        <begin position="206"/>
        <end position="521"/>
    </location>
</feature>
<organism evidence="4 5">
    <name type="scientific">Acanthopleuribacter pedis</name>
    <dbReference type="NCBI Taxonomy" id="442870"/>
    <lineage>
        <taxon>Bacteria</taxon>
        <taxon>Pseudomonadati</taxon>
        <taxon>Acidobacteriota</taxon>
        <taxon>Holophagae</taxon>
        <taxon>Acanthopleuribacterales</taxon>
        <taxon>Acanthopleuribacteraceae</taxon>
        <taxon>Acanthopleuribacter</taxon>
    </lineage>
</organism>
<evidence type="ECO:0000313" key="5">
    <source>
        <dbReference type="Proteomes" id="UP000664417"/>
    </source>
</evidence>
<dbReference type="Pfam" id="PF00437">
    <property type="entry name" value="T2SSE"/>
    <property type="match status" value="1"/>
</dbReference>
<feature type="compositionally biased region" description="Low complexity" evidence="2">
    <location>
        <begin position="96"/>
        <end position="111"/>
    </location>
</feature>
<dbReference type="AlphaFoldDB" id="A0A8J7U6Y9"/>
<proteinExistence type="inferred from homology"/>
<dbReference type="InterPro" id="IPR050921">
    <property type="entry name" value="T4SS_GSP_E_ATPase"/>
</dbReference>
<dbReference type="InterPro" id="IPR027417">
    <property type="entry name" value="P-loop_NTPase"/>
</dbReference>
<evidence type="ECO:0000256" key="1">
    <source>
        <dbReference type="ARBA" id="ARBA00006611"/>
    </source>
</evidence>
<dbReference type="InterPro" id="IPR006321">
    <property type="entry name" value="PilT/PilU"/>
</dbReference>
<accession>A0A8J7U6Y9</accession>
<evidence type="ECO:0000259" key="3">
    <source>
        <dbReference type="Pfam" id="PF00437"/>
    </source>
</evidence>
<sequence length="555" mass="60787">MSQQVQMFNKMIANLLVSKNVVPKDLVKAAYRQVTPTKDVAQVLLEYGTINAKQAQQVRQYVQEQMRRKAAAPEQPAAPGPPDNAIPLSAPIPDEVVPSSQPVQAVPVAPQSAPPQSAPPQSAPPQSAPPQSAPPQSAPLPSAAPQSAAPQSAPAKPRPAAPAHGSDESRSLPIEFREGRGDGDPTVPVPEKINRTHGMTQILLYARRRDASDVHLSVGNPITLRLFGRLVAMDREPLGYEDVQRLIYEILSETQREQFETTGDLEMSFSLQGGGRFRATLMRRRNGIDFTARLVPRGIRSFEQLGMPESCKSLTKWATGMVLVTGPLSSGKSTTLTTLVEMVNRDRKDHIITIENPIEFVYTPAKCQVTQRQVDLHTLSQGNALRGALRQDPDIIVVSELRDLESIRLAVTAAETGHLVFGTMNTANATRTVNRLIDSFPPEEQEILRVMVSESLRGIISQQLIPRKDGRGQVAAFEVLMVTQAVSNMIRKNATHQLESAMVSGRQNGMVLLDNSLMELVQKGVIEGVDAFKRASQPKKFLKFAPEELRGRYNG</sequence>
<evidence type="ECO:0000256" key="2">
    <source>
        <dbReference type="SAM" id="MobiDB-lite"/>
    </source>
</evidence>
<feature type="compositionally biased region" description="Low complexity" evidence="2">
    <location>
        <begin position="139"/>
        <end position="155"/>
    </location>
</feature>
<dbReference type="SUPFAM" id="SSF52540">
    <property type="entry name" value="P-loop containing nucleoside triphosphate hydrolases"/>
    <property type="match status" value="1"/>
</dbReference>
<dbReference type="Proteomes" id="UP000664417">
    <property type="component" value="Unassembled WGS sequence"/>
</dbReference>
<dbReference type="NCBIfam" id="TIGR01420">
    <property type="entry name" value="pilT_fam"/>
    <property type="match status" value="1"/>
</dbReference>
<gene>
    <name evidence="4" type="ORF">J3U88_20500</name>
</gene>
<comment type="caution">
    <text evidence="4">The sequence shown here is derived from an EMBL/GenBank/DDBJ whole genome shotgun (WGS) entry which is preliminary data.</text>
</comment>
<feature type="region of interest" description="Disordered" evidence="2">
    <location>
        <begin position="64"/>
        <end position="192"/>
    </location>
</feature>
<dbReference type="CDD" id="cd01131">
    <property type="entry name" value="PilT"/>
    <property type="match status" value="1"/>
</dbReference>
<reference evidence="4" key="1">
    <citation type="submission" date="2021-03" db="EMBL/GenBank/DDBJ databases">
        <authorList>
            <person name="Wang G."/>
        </authorList>
    </citation>
    <scope>NUCLEOTIDE SEQUENCE</scope>
    <source>
        <strain evidence="4">KCTC 12899</strain>
    </source>
</reference>
<dbReference type="GO" id="GO:0016887">
    <property type="term" value="F:ATP hydrolysis activity"/>
    <property type="evidence" value="ECO:0007669"/>
    <property type="project" value="InterPro"/>
</dbReference>
<comment type="similarity">
    <text evidence="1">Belongs to the GSP E family.</text>
</comment>
<dbReference type="GO" id="GO:0005524">
    <property type="term" value="F:ATP binding"/>
    <property type="evidence" value="ECO:0007669"/>
    <property type="project" value="InterPro"/>
</dbReference>
<name>A0A8J7U6Y9_9BACT</name>
<feature type="compositionally biased region" description="Pro residues" evidence="2">
    <location>
        <begin position="112"/>
        <end position="138"/>
    </location>
</feature>
<dbReference type="EMBL" id="JAFREP010000020">
    <property type="protein sequence ID" value="MBO1320871.1"/>
    <property type="molecule type" value="Genomic_DNA"/>
</dbReference>
<evidence type="ECO:0000313" key="4">
    <source>
        <dbReference type="EMBL" id="MBO1320871.1"/>
    </source>
</evidence>
<dbReference type="Gene3D" id="3.30.450.90">
    <property type="match status" value="1"/>
</dbReference>
<dbReference type="PANTHER" id="PTHR30486">
    <property type="entry name" value="TWITCHING MOTILITY PROTEIN PILT"/>
    <property type="match status" value="1"/>
</dbReference>
<dbReference type="RefSeq" id="WP_207860846.1">
    <property type="nucleotide sequence ID" value="NZ_JAFREP010000020.1"/>
</dbReference>
<dbReference type="Gene3D" id="3.40.50.300">
    <property type="entry name" value="P-loop containing nucleotide triphosphate hydrolases"/>
    <property type="match status" value="1"/>
</dbReference>
<protein>
    <submittedName>
        <fullName evidence="4">PilT/PilU family type 4a pilus ATPase</fullName>
    </submittedName>
</protein>